<feature type="transmembrane region" description="Helical" evidence="1">
    <location>
        <begin position="328"/>
        <end position="347"/>
    </location>
</feature>
<dbReference type="NCBIfam" id="TIGR04112">
    <property type="entry name" value="seleno_YedE"/>
    <property type="match status" value="1"/>
</dbReference>
<dbReference type="EMBL" id="FRCR01000009">
    <property type="protein sequence ID" value="SHM66410.1"/>
    <property type="molecule type" value="Genomic_DNA"/>
</dbReference>
<feature type="transmembrane region" description="Helical" evidence="1">
    <location>
        <begin position="89"/>
        <end position="109"/>
    </location>
</feature>
<feature type="transmembrane region" description="Helical" evidence="1">
    <location>
        <begin position="60"/>
        <end position="77"/>
    </location>
</feature>
<organism evidence="2 3">
    <name type="scientific">Caldanaerovirga acetigignens</name>
    <dbReference type="NCBI Taxonomy" id="447595"/>
    <lineage>
        <taxon>Bacteria</taxon>
        <taxon>Bacillati</taxon>
        <taxon>Bacillota</taxon>
        <taxon>Clostridia</taxon>
        <taxon>Thermosediminibacterales</taxon>
        <taxon>Thermosediminibacteraceae</taxon>
        <taxon>Caldanaerovirga</taxon>
    </lineage>
</organism>
<feature type="transmembrane region" description="Helical" evidence="1">
    <location>
        <begin position="296"/>
        <end position="316"/>
    </location>
</feature>
<dbReference type="Proteomes" id="UP000184375">
    <property type="component" value="Unassembled WGS sequence"/>
</dbReference>
<accession>A0A1M7KN61</accession>
<protein>
    <submittedName>
        <fullName evidence="2">Uncharacterized protein</fullName>
    </submittedName>
</protein>
<dbReference type="RefSeq" id="WP_073257270.1">
    <property type="nucleotide sequence ID" value="NZ_FRCR01000009.1"/>
</dbReference>
<feature type="transmembrane region" description="Helical" evidence="1">
    <location>
        <begin position="159"/>
        <end position="178"/>
    </location>
</feature>
<proteinExistence type="predicted"/>
<dbReference type="Pfam" id="PF04143">
    <property type="entry name" value="Sulf_transp"/>
    <property type="match status" value="1"/>
</dbReference>
<evidence type="ECO:0000313" key="3">
    <source>
        <dbReference type="Proteomes" id="UP000184375"/>
    </source>
</evidence>
<feature type="transmembrane region" description="Helical" evidence="1">
    <location>
        <begin position="184"/>
        <end position="204"/>
    </location>
</feature>
<dbReference type="OrthoDB" id="3190590at2"/>
<feature type="transmembrane region" description="Helical" evidence="1">
    <location>
        <begin position="263"/>
        <end position="284"/>
    </location>
</feature>
<dbReference type="AlphaFoldDB" id="A0A1M7KN61"/>
<gene>
    <name evidence="2" type="ORF">SAMN05660826_01608</name>
</gene>
<keyword evidence="3" id="KW-1185">Reference proteome</keyword>
<dbReference type="InterPro" id="IPR007272">
    <property type="entry name" value="Sulf_transp_TsuA/YedE"/>
</dbReference>
<feature type="transmembrane region" description="Helical" evidence="1">
    <location>
        <begin position="121"/>
        <end position="138"/>
    </location>
</feature>
<dbReference type="STRING" id="447595.SAMN05660826_01608"/>
<keyword evidence="1" id="KW-1133">Transmembrane helix</keyword>
<feature type="transmembrane region" description="Helical" evidence="1">
    <location>
        <begin position="224"/>
        <end position="243"/>
    </location>
</feature>
<dbReference type="InterPro" id="IPR026366">
    <property type="entry name" value="Seleno_YedE"/>
</dbReference>
<evidence type="ECO:0000256" key="1">
    <source>
        <dbReference type="SAM" id="Phobius"/>
    </source>
</evidence>
<keyword evidence="1" id="KW-0472">Membrane</keyword>
<sequence>MNQKRVVIFSGIAVGALAVMLTVLGNPPNQGICVACFIRDIAGGLGLHRAEAVQYIRPEVPGFILGSFIISLISGEFRARGGSAPLTRFIIGFFVMVGALAFLGCPLRMVLRLAAGDLNAIPAFVGFALGIYYGLFFIKKGYSLGRSYKIPQGNAYLMPAISVFLLMLVAFSPSFIFFSQKGPGSMKAPFIASLAAGLIIGILAQRSRLCMQGGIRDIFLLRDFHLFSGFISIFITALVLNLALGKFHPGFANQPIAHSMHLWNFLGMFLAGFGSALLGGCPLRQCILAGEGDTDAAVAFLGMLVGAAFSHNFGLAASANGVGLNGKVAVIVGIALLTIIAALNVSLDIFQKKGSEFLNVQKA</sequence>
<feature type="transmembrane region" description="Helical" evidence="1">
    <location>
        <begin position="7"/>
        <end position="25"/>
    </location>
</feature>
<reference evidence="3" key="1">
    <citation type="submission" date="2016-11" db="EMBL/GenBank/DDBJ databases">
        <authorList>
            <person name="Varghese N."/>
            <person name="Submissions S."/>
        </authorList>
    </citation>
    <scope>NUCLEOTIDE SEQUENCE [LARGE SCALE GENOMIC DNA]</scope>
    <source>
        <strain evidence="3">DSM 18802</strain>
    </source>
</reference>
<evidence type="ECO:0000313" key="2">
    <source>
        <dbReference type="EMBL" id="SHM66410.1"/>
    </source>
</evidence>
<name>A0A1M7KN61_9FIRM</name>
<keyword evidence="1" id="KW-0812">Transmembrane</keyword>